<dbReference type="InterPro" id="IPR021284">
    <property type="entry name" value="DUF2750"/>
</dbReference>
<dbReference type="Proteomes" id="UP000477651">
    <property type="component" value="Unassembled WGS sequence"/>
</dbReference>
<evidence type="ECO:0000313" key="2">
    <source>
        <dbReference type="Proteomes" id="UP000477651"/>
    </source>
</evidence>
<dbReference type="RefSeq" id="WP_163764129.1">
    <property type="nucleotide sequence ID" value="NZ_JAAGYR010000005.1"/>
</dbReference>
<reference evidence="1 2" key="1">
    <citation type="submission" date="2020-02" db="EMBL/GenBank/DDBJ databases">
        <title>Pelistega sp. NLN82 were isolated from wild rodents of the Hainan Island.</title>
        <authorList>
            <person name="Niu N."/>
            <person name="Zhou J."/>
        </authorList>
    </citation>
    <scope>NUCLEOTIDE SEQUENCE [LARGE SCALE GENOMIC DNA]</scope>
    <source>
        <strain evidence="1 2">NLN82</strain>
    </source>
</reference>
<comment type="caution">
    <text evidence="1">The sequence shown here is derived from an EMBL/GenBank/DDBJ whole genome shotgun (WGS) entry which is preliminary data.</text>
</comment>
<gene>
    <name evidence="1" type="ORF">F9B74_03905</name>
</gene>
<protein>
    <submittedName>
        <fullName evidence="1">DUF2750 domain-containing protein</fullName>
    </submittedName>
</protein>
<organism evidence="1 2">
    <name type="scientific">Pelistega ratti</name>
    <dbReference type="NCBI Taxonomy" id="2652177"/>
    <lineage>
        <taxon>Bacteria</taxon>
        <taxon>Pseudomonadati</taxon>
        <taxon>Pseudomonadota</taxon>
        <taxon>Betaproteobacteria</taxon>
        <taxon>Burkholderiales</taxon>
        <taxon>Alcaligenaceae</taxon>
        <taxon>Pelistega</taxon>
    </lineage>
</organism>
<sequence length="136" mass="15957">MNIKEIENVLSLPKEKLYKTFLLRVADYNQIWVLDDDGILLYGDNEGRRIFPIWPEKEFANLCATDDWIGAKALSIDLEEFLTDYIPEIIDNNDLLSIFPRNNDKQSIVLEPKEFASHIVNYILEEYGEEIELIYL</sequence>
<accession>A0A6L9Y4S7</accession>
<proteinExistence type="predicted"/>
<keyword evidence="2" id="KW-1185">Reference proteome</keyword>
<dbReference type="AlphaFoldDB" id="A0A6L9Y4S7"/>
<name>A0A6L9Y4S7_9BURK</name>
<dbReference type="EMBL" id="JAAGYR010000005">
    <property type="protein sequence ID" value="NEN75470.1"/>
    <property type="molecule type" value="Genomic_DNA"/>
</dbReference>
<dbReference type="Pfam" id="PF11042">
    <property type="entry name" value="DUF2750"/>
    <property type="match status" value="1"/>
</dbReference>
<evidence type="ECO:0000313" key="1">
    <source>
        <dbReference type="EMBL" id="NEN75470.1"/>
    </source>
</evidence>